<dbReference type="RefSeq" id="WP_268251413.1">
    <property type="nucleotide sequence ID" value="NZ_BMVL01000006.1"/>
</dbReference>
<reference evidence="2 3" key="1">
    <citation type="submission" date="2021-03" db="EMBL/GenBank/DDBJ databases">
        <title>Genomic Encyclopedia of Type Strains, Phase IV (KMG-IV): sequencing the most valuable type-strain genomes for metagenomic binning, comparative biology and taxonomic classification.</title>
        <authorList>
            <person name="Goeker M."/>
        </authorList>
    </citation>
    <scope>NUCLEOTIDE SEQUENCE [LARGE SCALE GENOMIC DNA]</scope>
    <source>
        <strain evidence="2 3">DSM 40526</strain>
    </source>
</reference>
<feature type="region of interest" description="Disordered" evidence="1">
    <location>
        <begin position="1"/>
        <end position="41"/>
    </location>
</feature>
<dbReference type="EMBL" id="JAGGLQ010000006">
    <property type="protein sequence ID" value="MBP2037826.1"/>
    <property type="molecule type" value="Genomic_DNA"/>
</dbReference>
<gene>
    <name evidence="2" type="ORF">J2Z77_003633</name>
</gene>
<comment type="caution">
    <text evidence="2">The sequence shown here is derived from an EMBL/GenBank/DDBJ whole genome shotgun (WGS) entry which is preliminary data.</text>
</comment>
<evidence type="ECO:0000313" key="3">
    <source>
        <dbReference type="Proteomes" id="UP001519310"/>
    </source>
</evidence>
<keyword evidence="3" id="KW-1185">Reference proteome</keyword>
<evidence type="ECO:0000313" key="2">
    <source>
        <dbReference type="EMBL" id="MBP2037826.1"/>
    </source>
</evidence>
<organism evidence="2 3">
    <name type="scientific">Streptomyces avidinii</name>
    <dbReference type="NCBI Taxonomy" id="1895"/>
    <lineage>
        <taxon>Bacteria</taxon>
        <taxon>Bacillati</taxon>
        <taxon>Actinomycetota</taxon>
        <taxon>Actinomycetes</taxon>
        <taxon>Kitasatosporales</taxon>
        <taxon>Streptomycetaceae</taxon>
        <taxon>Streptomyces</taxon>
    </lineage>
</organism>
<dbReference type="Proteomes" id="UP001519310">
    <property type="component" value="Unassembled WGS sequence"/>
</dbReference>
<proteinExistence type="predicted"/>
<name>A0ABS4L6U8_STRAV</name>
<evidence type="ECO:0000256" key="1">
    <source>
        <dbReference type="SAM" id="MobiDB-lite"/>
    </source>
</evidence>
<sequence>MTSDLGNDKATGTGGTAGPGSAQIDVNARKPGINGNPGAAH</sequence>
<protein>
    <submittedName>
        <fullName evidence="2">Uncharacterized protein</fullName>
    </submittedName>
</protein>
<accession>A0ABS4L6U8</accession>